<reference evidence="1 2" key="1">
    <citation type="journal article" date="2022" name="ISME Commun">
        <title>Vulcanimicrobium alpinus gen. nov. sp. nov., the first cultivated representative of the candidate phylum 'Eremiobacterota', is a metabolically versatile aerobic anoxygenic phototroph.</title>
        <authorList>
            <person name="Yabe S."/>
            <person name="Muto K."/>
            <person name="Abe K."/>
            <person name="Yokota A."/>
            <person name="Staudigel H."/>
            <person name="Tebo B.M."/>
        </authorList>
    </citation>
    <scope>NUCLEOTIDE SEQUENCE [LARGE SCALE GENOMIC DNA]</scope>
    <source>
        <strain evidence="1 2">WC8-2</strain>
    </source>
</reference>
<sequence length="441" mass="47523">MTPRAGTENPFAAALAVANAVLYEGYLLYPYTASAAKNRIRWQFGVVVPEAYAAAGNGEPCEQQTDVLLDGSDAVVTVLLRFLQVEARRVEIVQADGSFAPVAEAAIAGRRYVSFDEGVERELSAAIPAAAGTLRIPLAVCGGSDVEVLRDGDGTLRGRIVRERWALHGELTLTRDTAGPYTLVRVQVRNRSAVVAGERSSALRTALVSTHVLLAAEGGRFLSTLDPPADAVAEAAALQQKHAWPVLVGDPGDDPLRAPLVLASPIILYDFPEVAAQTSHDAFDGTEIDELLTLSVLSLSDDERDEARATDPRARAIVERAERFGAQDVARLHGGALVRGGDDPFAAIDVRAIDCFFVDGVKVTRGMHVRLRPNRRADVWDTFLAGKTATVRKIHQDLEGNMYAAVTVDDDPASDLHEWYGRSLFFSPDEIDVLPAAEPPR</sequence>
<keyword evidence="2" id="KW-1185">Reference proteome</keyword>
<dbReference type="RefSeq" id="WP_317997467.1">
    <property type="nucleotide sequence ID" value="NZ_AP025523.1"/>
</dbReference>
<dbReference type="AlphaFoldDB" id="A0AAN1XW53"/>
<proteinExistence type="predicted"/>
<dbReference type="EMBL" id="AP025523">
    <property type="protein sequence ID" value="BDE06515.1"/>
    <property type="molecule type" value="Genomic_DNA"/>
</dbReference>
<accession>A0AAN1XW53</accession>
<evidence type="ECO:0000313" key="2">
    <source>
        <dbReference type="Proteomes" id="UP001317532"/>
    </source>
</evidence>
<gene>
    <name evidence="1" type="ORF">WPS_17910</name>
</gene>
<protein>
    <submittedName>
        <fullName evidence="1">Uncharacterized protein</fullName>
    </submittedName>
</protein>
<dbReference type="Proteomes" id="UP001317532">
    <property type="component" value="Chromosome"/>
</dbReference>
<name>A0AAN1XW53_UNVUL</name>
<dbReference type="KEGG" id="vab:WPS_17910"/>
<evidence type="ECO:0000313" key="1">
    <source>
        <dbReference type="EMBL" id="BDE06515.1"/>
    </source>
</evidence>
<organism evidence="1 2">
    <name type="scientific">Vulcanimicrobium alpinum</name>
    <dbReference type="NCBI Taxonomy" id="3016050"/>
    <lineage>
        <taxon>Bacteria</taxon>
        <taxon>Bacillati</taxon>
        <taxon>Vulcanimicrobiota</taxon>
        <taxon>Vulcanimicrobiia</taxon>
        <taxon>Vulcanimicrobiales</taxon>
        <taxon>Vulcanimicrobiaceae</taxon>
        <taxon>Vulcanimicrobium</taxon>
    </lineage>
</organism>